<dbReference type="GO" id="GO:0005737">
    <property type="term" value="C:cytoplasm"/>
    <property type="evidence" value="ECO:0007669"/>
    <property type="project" value="UniProtKB-SubCell"/>
</dbReference>
<evidence type="ECO:0000313" key="9">
    <source>
        <dbReference type="EMBL" id="MBB4070769.1"/>
    </source>
</evidence>
<sequence length="187" mass="21315">MSKPATAATFPLAKRGELGYDRREVDEFLARARAAYDDPFGEAVMTAAEVRGVSFKISKRGYAARFVDAAIDRLEEVFYERERRHVQRAEQREQWLREVRGLAAEVLARAGRPKNKKFRRRGIFAMGYKRSQVDAFVERAIAGLSGRGLITASQVRESLFHAEWRGYDEAQVDAFLDAITELILAER</sequence>
<accession>A0A840DMI0</accession>
<dbReference type="PANTHER" id="PTHR35794:SF2">
    <property type="entry name" value="CELL DIVISION PROTEIN DIVIVA"/>
    <property type="match status" value="1"/>
</dbReference>
<dbReference type="NCBIfam" id="TIGR03544">
    <property type="entry name" value="DivI1A_domain"/>
    <property type="match status" value="2"/>
</dbReference>
<keyword evidence="10" id="KW-1185">Reference proteome</keyword>
<evidence type="ECO:0000256" key="6">
    <source>
        <dbReference type="ARBA" id="ARBA00023054"/>
    </source>
</evidence>
<dbReference type="AlphaFoldDB" id="A0A840DMI0"/>
<gene>
    <name evidence="9" type="ORF">F5897_000045</name>
</gene>
<organism evidence="9 10">
    <name type="scientific">Canibacter oris</name>
    <dbReference type="NCBI Taxonomy" id="1365628"/>
    <lineage>
        <taxon>Bacteria</taxon>
        <taxon>Bacillati</taxon>
        <taxon>Actinomycetota</taxon>
        <taxon>Actinomycetes</taxon>
        <taxon>Micrococcales</taxon>
        <taxon>Microbacteriaceae</taxon>
        <taxon>Canibacter</taxon>
    </lineage>
</organism>
<dbReference type="Gene3D" id="6.10.250.660">
    <property type="match status" value="1"/>
</dbReference>
<keyword evidence="6" id="KW-0175">Coiled coil</keyword>
<dbReference type="RefSeq" id="WP_233574293.1">
    <property type="nucleotide sequence ID" value="NZ_JACIFD010000001.1"/>
</dbReference>
<evidence type="ECO:0000256" key="8">
    <source>
        <dbReference type="ARBA" id="ARBA00031737"/>
    </source>
</evidence>
<dbReference type="PANTHER" id="PTHR35794">
    <property type="entry name" value="CELL DIVISION PROTEIN DIVIVA"/>
    <property type="match status" value="1"/>
</dbReference>
<keyword evidence="7" id="KW-0131">Cell cycle</keyword>
<evidence type="ECO:0000256" key="2">
    <source>
        <dbReference type="ARBA" id="ARBA00009008"/>
    </source>
</evidence>
<evidence type="ECO:0000256" key="5">
    <source>
        <dbReference type="ARBA" id="ARBA00022618"/>
    </source>
</evidence>
<evidence type="ECO:0000256" key="4">
    <source>
        <dbReference type="ARBA" id="ARBA00022490"/>
    </source>
</evidence>
<protein>
    <recommendedName>
        <fullName evidence="3">Cell wall synthesis protein Wag31</fullName>
    </recommendedName>
    <alternativeName>
        <fullName evidence="8">Antigen 84</fullName>
    </alternativeName>
</protein>
<keyword evidence="4" id="KW-0963">Cytoplasm</keyword>
<dbReference type="Proteomes" id="UP000571183">
    <property type="component" value="Unassembled WGS sequence"/>
</dbReference>
<evidence type="ECO:0000256" key="3">
    <source>
        <dbReference type="ARBA" id="ARBA00018787"/>
    </source>
</evidence>
<name>A0A840DMI0_9MICO</name>
<dbReference type="InterPro" id="IPR007793">
    <property type="entry name" value="DivIVA_fam"/>
</dbReference>
<reference evidence="9" key="1">
    <citation type="submission" date="2020-08" db="EMBL/GenBank/DDBJ databases">
        <title>Sequencing the genomes of 1000 actinobacteria strains.</title>
        <authorList>
            <person name="Klenk H.-P."/>
        </authorList>
    </citation>
    <scope>NUCLEOTIDE SEQUENCE [LARGE SCALE GENOMIC DNA]</scope>
    <source>
        <strain evidence="9">DSM 27064</strain>
    </source>
</reference>
<dbReference type="GO" id="GO:0051301">
    <property type="term" value="P:cell division"/>
    <property type="evidence" value="ECO:0007669"/>
    <property type="project" value="UniProtKB-KW"/>
</dbReference>
<evidence type="ECO:0000313" key="10">
    <source>
        <dbReference type="Proteomes" id="UP000571183"/>
    </source>
</evidence>
<evidence type="ECO:0000256" key="1">
    <source>
        <dbReference type="ARBA" id="ARBA00004496"/>
    </source>
</evidence>
<proteinExistence type="inferred from homology"/>
<comment type="subcellular location">
    <subcellularLocation>
        <location evidence="1">Cytoplasm</location>
    </subcellularLocation>
</comment>
<dbReference type="InterPro" id="IPR019933">
    <property type="entry name" value="DivIVA_domain"/>
</dbReference>
<evidence type="ECO:0000256" key="7">
    <source>
        <dbReference type="ARBA" id="ARBA00023306"/>
    </source>
</evidence>
<comment type="caution">
    <text evidence="9">The sequence shown here is derived from an EMBL/GenBank/DDBJ whole genome shotgun (WGS) entry which is preliminary data.</text>
</comment>
<dbReference type="EMBL" id="JACIFD010000001">
    <property type="protein sequence ID" value="MBB4070769.1"/>
    <property type="molecule type" value="Genomic_DNA"/>
</dbReference>
<keyword evidence="5" id="KW-0132">Cell division</keyword>
<comment type="similarity">
    <text evidence="2">Belongs to the DivIVA family.</text>
</comment>